<evidence type="ECO:0000313" key="1">
    <source>
        <dbReference type="EMBL" id="KAA8618294.1"/>
    </source>
</evidence>
<comment type="caution">
    <text evidence="1">The sequence shown here is derived from an EMBL/GenBank/DDBJ whole genome shotgun (WGS) entry which is preliminary data.</text>
</comment>
<dbReference type="VEuPathDB" id="FungiDB:SMAC_07323"/>
<evidence type="ECO:0000313" key="2">
    <source>
        <dbReference type="Proteomes" id="UP000433876"/>
    </source>
</evidence>
<name>A0A8S8ZAR4_SORMA</name>
<proteinExistence type="predicted"/>
<dbReference type="EMBL" id="NMPR01000519">
    <property type="protein sequence ID" value="KAA8618294.1"/>
    <property type="molecule type" value="Genomic_DNA"/>
</dbReference>
<reference evidence="1 2" key="1">
    <citation type="submission" date="2017-07" db="EMBL/GenBank/DDBJ databases">
        <title>Genome sequence of the Sordaria macrospora wild type strain R19027.</title>
        <authorList>
            <person name="Nowrousian M."/>
            <person name="Teichert I."/>
            <person name="Kueck U."/>
        </authorList>
    </citation>
    <scope>NUCLEOTIDE SEQUENCE [LARGE SCALE GENOMIC DNA]</scope>
    <source>
        <strain evidence="1 2">R19027</strain>
        <tissue evidence="1">Mycelium</tissue>
    </source>
</reference>
<dbReference type="AlphaFoldDB" id="A0A8S8ZAR4"/>
<gene>
    <name evidence="1" type="ORF">SMACR_07323</name>
</gene>
<sequence>MVGEKDGSAAQIDTVKKMSKSVVEHRESRHAQNGDVRVQPWCKDLFLREYDTWEEIWAEMLDLMAKSKAVVANLIIVTFAKRFASDPYLELQASVLPLVYV</sequence>
<protein>
    <submittedName>
        <fullName evidence="1">Uncharacterized protein</fullName>
    </submittedName>
</protein>
<organism evidence="1 2">
    <name type="scientific">Sordaria macrospora</name>
    <dbReference type="NCBI Taxonomy" id="5147"/>
    <lineage>
        <taxon>Eukaryota</taxon>
        <taxon>Fungi</taxon>
        <taxon>Dikarya</taxon>
        <taxon>Ascomycota</taxon>
        <taxon>Pezizomycotina</taxon>
        <taxon>Sordariomycetes</taxon>
        <taxon>Sordariomycetidae</taxon>
        <taxon>Sordariales</taxon>
        <taxon>Sordariaceae</taxon>
        <taxon>Sordaria</taxon>
    </lineage>
</organism>
<dbReference type="Proteomes" id="UP000433876">
    <property type="component" value="Unassembled WGS sequence"/>
</dbReference>
<accession>A0A8S8ZAR4</accession>